<evidence type="ECO:0000313" key="2">
    <source>
        <dbReference type="EMBL" id="MPM62535.1"/>
    </source>
</evidence>
<name>A0A645BAQ3_9ZZZZ</name>
<organism evidence="2">
    <name type="scientific">bioreactor metagenome</name>
    <dbReference type="NCBI Taxonomy" id="1076179"/>
    <lineage>
        <taxon>unclassified sequences</taxon>
        <taxon>metagenomes</taxon>
        <taxon>ecological metagenomes</taxon>
    </lineage>
</organism>
<keyword evidence="1" id="KW-0812">Transmembrane</keyword>
<dbReference type="AlphaFoldDB" id="A0A645BAQ3"/>
<keyword evidence="1" id="KW-0472">Membrane</keyword>
<comment type="caution">
    <text evidence="2">The sequence shown here is derived from an EMBL/GenBank/DDBJ whole genome shotgun (WGS) entry which is preliminary data.</text>
</comment>
<sequence length="138" mass="14235">MSSPFARSSIVRTLSQLSPAISLHLLLSSSLSGTSIPWNSPPRHFMAAAEITPSGAPPFPIIMSTPESSKHVAMAAATSPSPNSLILAPTALALLIKSACLSLSCIITVTSVISLFSAFATLYRFSSIGAVMSMCPAA</sequence>
<gene>
    <name evidence="2" type="ORF">SDC9_109408</name>
</gene>
<dbReference type="EMBL" id="VSSQ01018916">
    <property type="protein sequence ID" value="MPM62535.1"/>
    <property type="molecule type" value="Genomic_DNA"/>
</dbReference>
<protein>
    <submittedName>
        <fullName evidence="2">Uncharacterized protein</fullName>
    </submittedName>
</protein>
<keyword evidence="1" id="KW-1133">Transmembrane helix</keyword>
<accession>A0A645BAQ3</accession>
<proteinExistence type="predicted"/>
<evidence type="ECO:0000256" key="1">
    <source>
        <dbReference type="SAM" id="Phobius"/>
    </source>
</evidence>
<feature type="transmembrane region" description="Helical" evidence="1">
    <location>
        <begin position="101"/>
        <end position="123"/>
    </location>
</feature>
<reference evidence="2" key="1">
    <citation type="submission" date="2019-08" db="EMBL/GenBank/DDBJ databases">
        <authorList>
            <person name="Kucharzyk K."/>
            <person name="Murdoch R.W."/>
            <person name="Higgins S."/>
            <person name="Loffler F."/>
        </authorList>
    </citation>
    <scope>NUCLEOTIDE SEQUENCE</scope>
</reference>